<feature type="transmembrane region" description="Helical" evidence="1">
    <location>
        <begin position="117"/>
        <end position="135"/>
    </location>
</feature>
<evidence type="ECO:0000256" key="1">
    <source>
        <dbReference type="SAM" id="Phobius"/>
    </source>
</evidence>
<organism evidence="2 3">
    <name type="scientific">Petrolisthes cinctipes</name>
    <name type="common">Flat porcelain crab</name>
    <dbReference type="NCBI Taxonomy" id="88211"/>
    <lineage>
        <taxon>Eukaryota</taxon>
        <taxon>Metazoa</taxon>
        <taxon>Ecdysozoa</taxon>
        <taxon>Arthropoda</taxon>
        <taxon>Crustacea</taxon>
        <taxon>Multicrustacea</taxon>
        <taxon>Malacostraca</taxon>
        <taxon>Eumalacostraca</taxon>
        <taxon>Eucarida</taxon>
        <taxon>Decapoda</taxon>
        <taxon>Pleocyemata</taxon>
        <taxon>Anomura</taxon>
        <taxon>Galatheoidea</taxon>
        <taxon>Porcellanidae</taxon>
        <taxon>Petrolisthes</taxon>
    </lineage>
</organism>
<evidence type="ECO:0000313" key="3">
    <source>
        <dbReference type="Proteomes" id="UP001286313"/>
    </source>
</evidence>
<keyword evidence="3" id="KW-1185">Reference proteome</keyword>
<keyword evidence="1" id="KW-0812">Transmembrane</keyword>
<feature type="transmembrane region" description="Helical" evidence="1">
    <location>
        <begin position="183"/>
        <end position="206"/>
    </location>
</feature>
<dbReference type="Proteomes" id="UP001286313">
    <property type="component" value="Unassembled WGS sequence"/>
</dbReference>
<feature type="transmembrane region" description="Helical" evidence="1">
    <location>
        <begin position="31"/>
        <end position="54"/>
    </location>
</feature>
<gene>
    <name evidence="2" type="ORF">Pcinc_023270</name>
</gene>
<proteinExistence type="predicted"/>
<keyword evidence="1" id="KW-1133">Transmembrane helix</keyword>
<sequence>MAKGHHEVKNRRKEPDLGAWWEVVMSMGMPALYIAGIICGIIGTICQGVITYYWSNLDTPACYLYSPTASAKIFYSFGSPVAVCNWVTYGSVVAICIAFITGLLYTIKVRGEKDLNLYMTLVLIGIVVSCLLILATTCTVAEGMRVSCTSMGLNSANNKGSNCYDKLNQRVSQYNLPIKTSTLVITTIIGLSLCNIFFFVIAFFHIMDWYRRYRRVTIERVDYQ</sequence>
<dbReference type="AlphaFoldDB" id="A0AAE1FCN8"/>
<protein>
    <submittedName>
        <fullName evidence="2">Uncharacterized protein</fullName>
    </submittedName>
</protein>
<dbReference type="EMBL" id="JAWQEG010002491">
    <property type="protein sequence ID" value="KAK3871617.1"/>
    <property type="molecule type" value="Genomic_DNA"/>
</dbReference>
<accession>A0AAE1FCN8</accession>
<comment type="caution">
    <text evidence="2">The sequence shown here is derived from an EMBL/GenBank/DDBJ whole genome shotgun (WGS) entry which is preliminary data.</text>
</comment>
<evidence type="ECO:0000313" key="2">
    <source>
        <dbReference type="EMBL" id="KAK3871617.1"/>
    </source>
</evidence>
<name>A0AAE1FCN8_PETCI</name>
<keyword evidence="1" id="KW-0472">Membrane</keyword>
<reference evidence="2" key="1">
    <citation type="submission" date="2023-10" db="EMBL/GenBank/DDBJ databases">
        <title>Genome assemblies of two species of porcelain crab, Petrolisthes cinctipes and Petrolisthes manimaculis (Anomura: Porcellanidae).</title>
        <authorList>
            <person name="Angst P."/>
        </authorList>
    </citation>
    <scope>NUCLEOTIDE SEQUENCE</scope>
    <source>
        <strain evidence="2">PB745_01</strain>
        <tissue evidence="2">Gill</tissue>
    </source>
</reference>
<feature type="transmembrane region" description="Helical" evidence="1">
    <location>
        <begin position="86"/>
        <end position="105"/>
    </location>
</feature>